<dbReference type="Proteomes" id="UP000245626">
    <property type="component" value="Unassembled WGS sequence"/>
</dbReference>
<protein>
    <submittedName>
        <fullName evidence="1">DUF926-domain-containing protein</fullName>
    </submittedName>
</protein>
<dbReference type="EMBL" id="KZ820910">
    <property type="protein sequence ID" value="PWN46545.1"/>
    <property type="molecule type" value="Genomic_DNA"/>
</dbReference>
<keyword evidence="2" id="KW-1185">Reference proteome</keyword>
<evidence type="ECO:0000313" key="2">
    <source>
        <dbReference type="Proteomes" id="UP000245626"/>
    </source>
</evidence>
<evidence type="ECO:0000313" key="1">
    <source>
        <dbReference type="EMBL" id="PWN46545.1"/>
    </source>
</evidence>
<sequence length="103" mass="11721">IDAREFGKALLPGEGSAMAAYVQEGKRIPRRGEIGLTSDQIENYEKAGFVMSGSRHRRMNAVRIRKENQIISADEKRSILKIQAEEKAKREQEIVSQFKEMVD</sequence>
<organism evidence="1 2">
    <name type="scientific">Violaceomyces palustris</name>
    <dbReference type="NCBI Taxonomy" id="1673888"/>
    <lineage>
        <taxon>Eukaryota</taxon>
        <taxon>Fungi</taxon>
        <taxon>Dikarya</taxon>
        <taxon>Basidiomycota</taxon>
        <taxon>Ustilaginomycotina</taxon>
        <taxon>Ustilaginomycetes</taxon>
        <taxon>Violaceomycetales</taxon>
        <taxon>Violaceomycetaceae</taxon>
        <taxon>Violaceomyces</taxon>
    </lineage>
</organism>
<feature type="non-terminal residue" evidence="1">
    <location>
        <position position="103"/>
    </location>
</feature>
<name>A0ACD0NLC3_9BASI</name>
<feature type="non-terminal residue" evidence="1">
    <location>
        <position position="1"/>
    </location>
</feature>
<reference evidence="1 2" key="1">
    <citation type="journal article" date="2018" name="Mol. Biol. Evol.">
        <title>Broad Genomic Sampling Reveals a Smut Pathogenic Ancestry of the Fungal Clade Ustilaginomycotina.</title>
        <authorList>
            <person name="Kijpornyongpan T."/>
            <person name="Mondo S.J."/>
            <person name="Barry K."/>
            <person name="Sandor L."/>
            <person name="Lee J."/>
            <person name="Lipzen A."/>
            <person name="Pangilinan J."/>
            <person name="LaButti K."/>
            <person name="Hainaut M."/>
            <person name="Henrissat B."/>
            <person name="Grigoriev I.V."/>
            <person name="Spatafora J.W."/>
            <person name="Aime M.C."/>
        </authorList>
    </citation>
    <scope>NUCLEOTIDE SEQUENCE [LARGE SCALE GENOMIC DNA]</scope>
    <source>
        <strain evidence="1 2">SA 807</strain>
    </source>
</reference>
<proteinExistence type="predicted"/>
<gene>
    <name evidence="1" type="ORF">IE53DRAFT_300984</name>
</gene>
<accession>A0ACD0NLC3</accession>